<accession>A0A9N7TIP9</accession>
<sequence length="129" mass="13876">MTGEGAGKTRGKEAEIALQADRPAAADMILGTVAIINQIRGPDLLITSTPSGPSGSSLTESQALSGLKRQGDGLEDVPPHERNPLHWPDSNRMFQGNCDYNSTREYERKRGRDDFAGRSTCSSSRGGSW</sequence>
<comment type="caution">
    <text evidence="2">The sequence shown here is derived from an EMBL/GenBank/DDBJ whole genome shotgun (WGS) entry which is preliminary data.</text>
</comment>
<feature type="compositionally biased region" description="Low complexity" evidence="1">
    <location>
        <begin position="47"/>
        <end position="57"/>
    </location>
</feature>
<evidence type="ECO:0000256" key="1">
    <source>
        <dbReference type="SAM" id="MobiDB-lite"/>
    </source>
</evidence>
<dbReference type="EMBL" id="CADEAL010000069">
    <property type="protein sequence ID" value="CAB1413782.1"/>
    <property type="molecule type" value="Genomic_DNA"/>
</dbReference>
<gene>
    <name evidence="2" type="ORF">PLEPLA_LOCUS1484</name>
</gene>
<feature type="region of interest" description="Disordered" evidence="1">
    <location>
        <begin position="46"/>
        <end position="129"/>
    </location>
</feature>
<dbReference type="AlphaFoldDB" id="A0A9N7TIP9"/>
<feature type="compositionally biased region" description="Basic and acidic residues" evidence="1">
    <location>
        <begin position="102"/>
        <end position="116"/>
    </location>
</feature>
<keyword evidence="3" id="KW-1185">Reference proteome</keyword>
<feature type="compositionally biased region" description="Polar residues" evidence="1">
    <location>
        <begin position="92"/>
        <end position="101"/>
    </location>
</feature>
<reference evidence="2" key="1">
    <citation type="submission" date="2020-03" db="EMBL/GenBank/DDBJ databases">
        <authorList>
            <person name="Weist P."/>
        </authorList>
    </citation>
    <scope>NUCLEOTIDE SEQUENCE</scope>
</reference>
<evidence type="ECO:0000313" key="3">
    <source>
        <dbReference type="Proteomes" id="UP001153269"/>
    </source>
</evidence>
<feature type="compositionally biased region" description="Low complexity" evidence="1">
    <location>
        <begin position="117"/>
        <end position="129"/>
    </location>
</feature>
<organism evidence="2 3">
    <name type="scientific">Pleuronectes platessa</name>
    <name type="common">European plaice</name>
    <dbReference type="NCBI Taxonomy" id="8262"/>
    <lineage>
        <taxon>Eukaryota</taxon>
        <taxon>Metazoa</taxon>
        <taxon>Chordata</taxon>
        <taxon>Craniata</taxon>
        <taxon>Vertebrata</taxon>
        <taxon>Euteleostomi</taxon>
        <taxon>Actinopterygii</taxon>
        <taxon>Neopterygii</taxon>
        <taxon>Teleostei</taxon>
        <taxon>Neoteleostei</taxon>
        <taxon>Acanthomorphata</taxon>
        <taxon>Carangaria</taxon>
        <taxon>Pleuronectiformes</taxon>
        <taxon>Pleuronectoidei</taxon>
        <taxon>Pleuronectidae</taxon>
        <taxon>Pleuronectes</taxon>
    </lineage>
</organism>
<dbReference type="Proteomes" id="UP001153269">
    <property type="component" value="Unassembled WGS sequence"/>
</dbReference>
<proteinExistence type="predicted"/>
<protein>
    <submittedName>
        <fullName evidence="2">Uncharacterized protein</fullName>
    </submittedName>
</protein>
<feature type="compositionally biased region" description="Basic and acidic residues" evidence="1">
    <location>
        <begin position="69"/>
        <end position="84"/>
    </location>
</feature>
<name>A0A9N7TIP9_PLEPL</name>
<evidence type="ECO:0000313" key="2">
    <source>
        <dbReference type="EMBL" id="CAB1413782.1"/>
    </source>
</evidence>